<reference evidence="2" key="1">
    <citation type="submission" date="2020-05" db="EMBL/GenBank/DDBJ databases">
        <authorList>
            <person name="Chiriac C."/>
            <person name="Salcher M."/>
            <person name="Ghai R."/>
            <person name="Kavagutti S V."/>
        </authorList>
    </citation>
    <scope>NUCLEOTIDE SEQUENCE</scope>
</reference>
<name>A0A6J6Z727_9ZZZZ</name>
<evidence type="ECO:0000259" key="1">
    <source>
        <dbReference type="Pfam" id="PF04230"/>
    </source>
</evidence>
<proteinExistence type="predicted"/>
<feature type="domain" description="Polysaccharide pyruvyl transferase" evidence="1">
    <location>
        <begin position="54"/>
        <end position="323"/>
    </location>
</feature>
<protein>
    <submittedName>
        <fullName evidence="2">Unannotated protein</fullName>
    </submittedName>
</protein>
<dbReference type="InterPro" id="IPR007345">
    <property type="entry name" value="Polysacch_pyruvyl_Trfase"/>
</dbReference>
<dbReference type="EMBL" id="CAFAAO010000054">
    <property type="protein sequence ID" value="CAB4817462.1"/>
    <property type="molecule type" value="Genomic_DNA"/>
</dbReference>
<gene>
    <name evidence="2" type="ORF">UFOPK3037_01770</name>
</gene>
<accession>A0A6J6Z727</accession>
<dbReference type="Pfam" id="PF04230">
    <property type="entry name" value="PS_pyruv_trans"/>
    <property type="match status" value="1"/>
</dbReference>
<sequence>MLAPRIPSREKLGHVAVLNFTGDRSNWGSQATSWELLRFLHRAFRWDRSTRLTLLPLLPRHAIDREIEDNSGTALLAALLDIVRGKPSASSVELVLRVARIRYGGWIDQIADADIFFFQGEGTMAGTDFVRGMRLLLLPIIAKHIWRKPVLSLNQTLFSADEAFTELLTESLRSFDLIGCREMASYAFARSLGLNEAVLIPDMAFNAAPFELGKAAIIPSNDRYFCLVGSALRAESNQARAVVKLARRIIDRTGMQVFVAGSVGADLSLTKVARKMLGEDKVAAVDGTAGYQEFAETLRQCAFLLGGRYHSAIAAATVGTPYIPTRSNTYKTEGLNALLDWPFEVREIGKDDDAILADVDRLCENRSALRLHLNDQVFRVRETLRIAEDWLRGIADGESRAVPPQLKPAIPASLSSWQEIAKPYIDAARRQTAHLKYSTSPDEEAIMGKPVDVAAWPPEFAAQ</sequence>
<dbReference type="PANTHER" id="PTHR36836:SF1">
    <property type="entry name" value="COLANIC ACID BIOSYNTHESIS PROTEIN WCAK"/>
    <property type="match status" value="1"/>
</dbReference>
<evidence type="ECO:0000313" key="2">
    <source>
        <dbReference type="EMBL" id="CAB4817462.1"/>
    </source>
</evidence>
<dbReference type="PANTHER" id="PTHR36836">
    <property type="entry name" value="COLANIC ACID BIOSYNTHESIS PROTEIN WCAK"/>
    <property type="match status" value="1"/>
</dbReference>
<organism evidence="2">
    <name type="scientific">freshwater metagenome</name>
    <dbReference type="NCBI Taxonomy" id="449393"/>
    <lineage>
        <taxon>unclassified sequences</taxon>
        <taxon>metagenomes</taxon>
        <taxon>ecological metagenomes</taxon>
    </lineage>
</organism>
<dbReference type="AlphaFoldDB" id="A0A6J6Z727"/>